<protein>
    <submittedName>
        <fullName evidence="4">Amino acid ABC transporter substrate-binding protein</fullName>
    </submittedName>
</protein>
<evidence type="ECO:0000313" key="4">
    <source>
        <dbReference type="EMBL" id="GEK47527.1"/>
    </source>
</evidence>
<reference evidence="4 5" key="1">
    <citation type="submission" date="2019-07" db="EMBL/GenBank/DDBJ databases">
        <title>Whole genome shotgun sequence of Halomonas pacifica NBRC 102220.</title>
        <authorList>
            <person name="Hosoyama A."/>
            <person name="Uohara A."/>
            <person name="Ohji S."/>
            <person name="Ichikawa N."/>
        </authorList>
    </citation>
    <scope>NUCLEOTIDE SEQUENCE [LARGE SCALE GENOMIC DNA]</scope>
    <source>
        <strain evidence="4 5">NBRC 102220</strain>
    </source>
</reference>
<sequence>MNQTATDLKLKVICADLPAPPLFWRDDQGQRHGYEADVARLLGSKLAGDTAFVYRQWADFYPALEAGEGDILLCGQGISEYRQTLADFTAPYAVFDESVMVRRGSSIRRAEDLAGRRVGAIDKSLNMALAETFEGAIRVPFSGESEDVMGDMVAALRRGEIDAFVDDDVALVPLAEEQDLAIAFTVASRNAWGIAVKKGEPERLARVEAALAEVKANGELRALWERWMPTLDYPF</sequence>
<dbReference type="Pfam" id="PF00497">
    <property type="entry name" value="SBP_bac_3"/>
    <property type="match status" value="1"/>
</dbReference>
<dbReference type="PANTHER" id="PTHR35936">
    <property type="entry name" value="MEMBRANE-BOUND LYTIC MUREIN TRANSGLYCOSYLASE F"/>
    <property type="match status" value="1"/>
</dbReference>
<dbReference type="Proteomes" id="UP000321275">
    <property type="component" value="Unassembled WGS sequence"/>
</dbReference>
<evidence type="ECO:0000256" key="2">
    <source>
        <dbReference type="ARBA" id="ARBA00022729"/>
    </source>
</evidence>
<keyword evidence="5" id="KW-1185">Reference proteome</keyword>
<feature type="domain" description="Solute-binding protein family 3/N-terminal" evidence="3">
    <location>
        <begin position="9"/>
        <end position="231"/>
    </location>
</feature>
<proteinExistence type="inferred from homology"/>
<dbReference type="SUPFAM" id="SSF53850">
    <property type="entry name" value="Periplasmic binding protein-like II"/>
    <property type="match status" value="1"/>
</dbReference>
<organism evidence="4 5">
    <name type="scientific">Bisbaumannia pacifica</name>
    <dbReference type="NCBI Taxonomy" id="77098"/>
    <lineage>
        <taxon>Bacteria</taxon>
        <taxon>Pseudomonadati</taxon>
        <taxon>Pseudomonadota</taxon>
        <taxon>Gammaproteobacteria</taxon>
        <taxon>Oceanospirillales</taxon>
        <taxon>Halomonadaceae</taxon>
        <taxon>Bisbaumannia</taxon>
    </lineage>
</organism>
<keyword evidence="2" id="KW-0732">Signal</keyword>
<evidence type="ECO:0000256" key="1">
    <source>
        <dbReference type="ARBA" id="ARBA00010333"/>
    </source>
</evidence>
<dbReference type="Gene3D" id="3.40.190.10">
    <property type="entry name" value="Periplasmic binding protein-like II"/>
    <property type="match status" value="2"/>
</dbReference>
<dbReference type="EMBL" id="BJUK01000017">
    <property type="protein sequence ID" value="GEK47527.1"/>
    <property type="molecule type" value="Genomic_DNA"/>
</dbReference>
<dbReference type="PANTHER" id="PTHR35936:SF17">
    <property type="entry name" value="ARGININE-BINDING EXTRACELLULAR PROTEIN ARTP"/>
    <property type="match status" value="1"/>
</dbReference>
<comment type="caution">
    <text evidence="4">The sequence shown here is derived from an EMBL/GenBank/DDBJ whole genome shotgun (WGS) entry which is preliminary data.</text>
</comment>
<accession>A0A510XA06</accession>
<gene>
    <name evidence="4" type="ORF">HPA02_18100</name>
</gene>
<dbReference type="CDD" id="cd13530">
    <property type="entry name" value="PBP2_peptides_like"/>
    <property type="match status" value="1"/>
</dbReference>
<name>A0A510XA06_9GAMM</name>
<dbReference type="SMART" id="SM00062">
    <property type="entry name" value="PBPb"/>
    <property type="match status" value="1"/>
</dbReference>
<evidence type="ECO:0000259" key="3">
    <source>
        <dbReference type="SMART" id="SM00062"/>
    </source>
</evidence>
<dbReference type="AlphaFoldDB" id="A0A510XA06"/>
<evidence type="ECO:0000313" key="5">
    <source>
        <dbReference type="Proteomes" id="UP000321275"/>
    </source>
</evidence>
<comment type="similarity">
    <text evidence="1">Belongs to the bacterial solute-binding protein 3 family.</text>
</comment>
<dbReference type="RefSeq" id="WP_222593987.1">
    <property type="nucleotide sequence ID" value="NZ_BJUK01000017.1"/>
</dbReference>
<dbReference type="InterPro" id="IPR001638">
    <property type="entry name" value="Solute-binding_3/MltF_N"/>
</dbReference>